<keyword evidence="5" id="KW-0479">Metal-binding</keyword>
<evidence type="ECO:0000256" key="7">
    <source>
        <dbReference type="ARBA" id="ARBA00022801"/>
    </source>
</evidence>
<dbReference type="PROSITE" id="PS50879">
    <property type="entry name" value="RNASE_H_1"/>
    <property type="match status" value="1"/>
</dbReference>
<sequence>MSKFIIYTDGACTNNGKKNAACSIGIHYSEKNDIKIKDVSRLLNVPKPTNNVAELTAIKEALLSIEEYNIESYIYIYTDSEYSLNTITKWFPKWTDKQKLKKKNIPLIEEIYKLYDKYPVFLYHIKAHTNKQDEHSLGNDKADKLATDALKFENGNDGILKYFQ</sequence>
<keyword evidence="6" id="KW-0255">Endonuclease</keyword>
<dbReference type="InterPro" id="IPR050092">
    <property type="entry name" value="RNase_H"/>
</dbReference>
<dbReference type="GO" id="GO:0043137">
    <property type="term" value="P:DNA replication, removal of RNA primer"/>
    <property type="evidence" value="ECO:0007669"/>
    <property type="project" value="TreeGrafter"/>
</dbReference>
<dbReference type="Pfam" id="PF00075">
    <property type="entry name" value="RNase_H"/>
    <property type="match status" value="1"/>
</dbReference>
<proteinExistence type="inferred from homology"/>
<keyword evidence="4" id="KW-0540">Nuclease</keyword>
<keyword evidence="7" id="KW-0378">Hydrolase</keyword>
<dbReference type="CDD" id="cd09280">
    <property type="entry name" value="RNase_HI_eukaryote_like"/>
    <property type="match status" value="1"/>
</dbReference>
<evidence type="ECO:0000256" key="3">
    <source>
        <dbReference type="ARBA" id="ARBA00012180"/>
    </source>
</evidence>
<protein>
    <recommendedName>
        <fullName evidence="3">ribonuclease H</fullName>
        <ecNumber evidence="3">3.1.26.4</ecNumber>
    </recommendedName>
</protein>
<dbReference type="GO" id="GO:0003676">
    <property type="term" value="F:nucleic acid binding"/>
    <property type="evidence" value="ECO:0007669"/>
    <property type="project" value="InterPro"/>
</dbReference>
<evidence type="ECO:0000313" key="9">
    <source>
        <dbReference type="EMBL" id="QHS99660.1"/>
    </source>
</evidence>
<reference evidence="9" key="1">
    <citation type="journal article" date="2020" name="Nature">
        <title>Giant virus diversity and host interactions through global metagenomics.</title>
        <authorList>
            <person name="Schulz F."/>
            <person name="Roux S."/>
            <person name="Paez-Espino D."/>
            <person name="Jungbluth S."/>
            <person name="Walsh D.A."/>
            <person name="Denef V.J."/>
            <person name="McMahon K.D."/>
            <person name="Konstantinidis K.T."/>
            <person name="Eloe-Fadrosh E.A."/>
            <person name="Kyrpides N.C."/>
            <person name="Woyke T."/>
        </authorList>
    </citation>
    <scope>NUCLEOTIDE SEQUENCE</scope>
    <source>
        <strain evidence="9">GVMAG-M-3300020187-37</strain>
    </source>
</reference>
<dbReference type="Gene3D" id="3.30.420.10">
    <property type="entry name" value="Ribonuclease H-like superfamily/Ribonuclease H"/>
    <property type="match status" value="1"/>
</dbReference>
<dbReference type="InterPro" id="IPR002156">
    <property type="entry name" value="RNaseH_domain"/>
</dbReference>
<evidence type="ECO:0000256" key="2">
    <source>
        <dbReference type="ARBA" id="ARBA00005300"/>
    </source>
</evidence>
<evidence type="ECO:0000256" key="5">
    <source>
        <dbReference type="ARBA" id="ARBA00022723"/>
    </source>
</evidence>
<dbReference type="PANTHER" id="PTHR10642">
    <property type="entry name" value="RIBONUCLEASE H1"/>
    <property type="match status" value="1"/>
</dbReference>
<feature type="domain" description="RNase H type-1" evidence="8">
    <location>
        <begin position="1"/>
        <end position="151"/>
    </location>
</feature>
<comment type="similarity">
    <text evidence="2">Belongs to the RNase H family.</text>
</comment>
<dbReference type="InterPro" id="IPR036397">
    <property type="entry name" value="RNaseH_sf"/>
</dbReference>
<evidence type="ECO:0000256" key="1">
    <source>
        <dbReference type="ARBA" id="ARBA00000077"/>
    </source>
</evidence>
<dbReference type="GO" id="GO:0004523">
    <property type="term" value="F:RNA-DNA hybrid ribonuclease activity"/>
    <property type="evidence" value="ECO:0007669"/>
    <property type="project" value="UniProtKB-EC"/>
</dbReference>
<evidence type="ECO:0000256" key="6">
    <source>
        <dbReference type="ARBA" id="ARBA00022759"/>
    </source>
</evidence>
<dbReference type="SUPFAM" id="SSF53098">
    <property type="entry name" value="Ribonuclease H-like"/>
    <property type="match status" value="1"/>
</dbReference>
<dbReference type="GO" id="GO:0046872">
    <property type="term" value="F:metal ion binding"/>
    <property type="evidence" value="ECO:0007669"/>
    <property type="project" value="UniProtKB-KW"/>
</dbReference>
<comment type="catalytic activity">
    <reaction evidence="1">
        <text>Endonucleolytic cleavage to 5'-phosphomonoester.</text>
        <dbReference type="EC" id="3.1.26.4"/>
    </reaction>
</comment>
<evidence type="ECO:0000259" key="8">
    <source>
        <dbReference type="PROSITE" id="PS50879"/>
    </source>
</evidence>
<dbReference type="EMBL" id="MN739345">
    <property type="protein sequence ID" value="QHS99660.1"/>
    <property type="molecule type" value="Genomic_DNA"/>
</dbReference>
<dbReference type="AlphaFoldDB" id="A0A6C0C5G6"/>
<evidence type="ECO:0000256" key="4">
    <source>
        <dbReference type="ARBA" id="ARBA00022722"/>
    </source>
</evidence>
<dbReference type="EC" id="3.1.26.4" evidence="3"/>
<dbReference type="PANTHER" id="PTHR10642:SF26">
    <property type="entry name" value="RIBONUCLEASE H1"/>
    <property type="match status" value="1"/>
</dbReference>
<organism evidence="9">
    <name type="scientific">viral metagenome</name>
    <dbReference type="NCBI Taxonomy" id="1070528"/>
    <lineage>
        <taxon>unclassified sequences</taxon>
        <taxon>metagenomes</taxon>
        <taxon>organismal metagenomes</taxon>
    </lineage>
</organism>
<dbReference type="InterPro" id="IPR012337">
    <property type="entry name" value="RNaseH-like_sf"/>
</dbReference>
<name>A0A6C0C5G6_9ZZZZ</name>
<accession>A0A6C0C5G6</accession>